<dbReference type="PROSITE" id="PS50090">
    <property type="entry name" value="MYB_LIKE"/>
    <property type="match status" value="1"/>
</dbReference>
<dbReference type="InterPro" id="IPR009057">
    <property type="entry name" value="Homeodomain-like_sf"/>
</dbReference>
<keyword evidence="6" id="KW-1185">Reference proteome</keyword>
<dbReference type="EMBL" id="CATOUU010000825">
    <property type="protein sequence ID" value="CAI9951669.1"/>
    <property type="molecule type" value="Genomic_DNA"/>
</dbReference>
<dbReference type="Proteomes" id="UP001642409">
    <property type="component" value="Unassembled WGS sequence"/>
</dbReference>
<evidence type="ECO:0000313" key="6">
    <source>
        <dbReference type="Proteomes" id="UP001642409"/>
    </source>
</evidence>
<accession>A0AA86UDR6</accession>
<comment type="caution">
    <text evidence="4">The sequence shown here is derived from an EMBL/GenBank/DDBJ whole genome shotgun (WGS) entry which is preliminary data.</text>
</comment>
<dbReference type="SMART" id="SM00717">
    <property type="entry name" value="SANT"/>
    <property type="match status" value="2"/>
</dbReference>
<sequence length="227" mass="26038">MKRNYSKWTDQEKSKLIDVVMEQKQLGAQMSWIKVAQILTSKTPRQCYDQWLQLQKPKENEGLSNQWSQDQTDQLLELVLQHGSNWDLINQYFPTFPAAFLKSKYNQAIRTRQTGGSQLESSSNQSSLYARDGSTDGVSASLSMPQLFSNSVTYRGTSLPFAESRLSQMQGFVEQIAEVPPPVVYASWTHKSEQQKYVQRITDMKENKAVDSQGEINVDFIDFDIFE</sequence>
<evidence type="ECO:0000313" key="4">
    <source>
        <dbReference type="EMBL" id="CAI9951669.1"/>
    </source>
</evidence>
<dbReference type="SUPFAM" id="SSF46689">
    <property type="entry name" value="Homeodomain-like"/>
    <property type="match status" value="1"/>
</dbReference>
<evidence type="ECO:0000259" key="2">
    <source>
        <dbReference type="PROSITE" id="PS50090"/>
    </source>
</evidence>
<proteinExistence type="predicted"/>
<evidence type="ECO:0000313" key="5">
    <source>
        <dbReference type="EMBL" id="CAL6007146.1"/>
    </source>
</evidence>
<feature type="region of interest" description="Disordered" evidence="1">
    <location>
        <begin position="112"/>
        <end position="132"/>
    </location>
</feature>
<feature type="domain" description="Myb-like" evidence="2">
    <location>
        <begin position="1"/>
        <end position="55"/>
    </location>
</feature>
<reference evidence="4" key="1">
    <citation type="submission" date="2023-06" db="EMBL/GenBank/DDBJ databases">
        <authorList>
            <person name="Kurt Z."/>
        </authorList>
    </citation>
    <scope>NUCLEOTIDE SEQUENCE</scope>
</reference>
<dbReference type="Pfam" id="PF00249">
    <property type="entry name" value="Myb_DNA-binding"/>
    <property type="match status" value="2"/>
</dbReference>
<dbReference type="InterPro" id="IPR017930">
    <property type="entry name" value="Myb_dom"/>
</dbReference>
<dbReference type="PROSITE" id="PS51294">
    <property type="entry name" value="HTH_MYB"/>
    <property type="match status" value="1"/>
</dbReference>
<keyword evidence="4" id="KW-0238">DNA-binding</keyword>
<evidence type="ECO:0000259" key="3">
    <source>
        <dbReference type="PROSITE" id="PS51294"/>
    </source>
</evidence>
<feature type="compositionally biased region" description="Low complexity" evidence="1">
    <location>
        <begin position="117"/>
        <end position="128"/>
    </location>
</feature>
<dbReference type="EMBL" id="CAXDID020000055">
    <property type="protein sequence ID" value="CAL6007146.1"/>
    <property type="molecule type" value="Genomic_DNA"/>
</dbReference>
<name>A0AA86UDR6_9EUKA</name>
<dbReference type="CDD" id="cd00167">
    <property type="entry name" value="SANT"/>
    <property type="match status" value="2"/>
</dbReference>
<organism evidence="4">
    <name type="scientific">Hexamita inflata</name>
    <dbReference type="NCBI Taxonomy" id="28002"/>
    <lineage>
        <taxon>Eukaryota</taxon>
        <taxon>Metamonada</taxon>
        <taxon>Diplomonadida</taxon>
        <taxon>Hexamitidae</taxon>
        <taxon>Hexamitinae</taxon>
        <taxon>Hexamita</taxon>
    </lineage>
</organism>
<evidence type="ECO:0000256" key="1">
    <source>
        <dbReference type="SAM" id="MobiDB-lite"/>
    </source>
</evidence>
<gene>
    <name evidence="5" type="ORF">HINF_LOCUS20496</name>
    <name evidence="4" type="ORF">HINF_LOCUS39314</name>
</gene>
<feature type="domain" description="HTH myb-type" evidence="3">
    <location>
        <begin position="1"/>
        <end position="59"/>
    </location>
</feature>
<dbReference type="GO" id="GO:0003677">
    <property type="term" value="F:DNA binding"/>
    <property type="evidence" value="ECO:0007669"/>
    <property type="project" value="UniProtKB-KW"/>
</dbReference>
<dbReference type="InterPro" id="IPR001005">
    <property type="entry name" value="SANT/Myb"/>
</dbReference>
<dbReference type="AlphaFoldDB" id="A0AA86UDR6"/>
<dbReference type="Gene3D" id="1.10.10.60">
    <property type="entry name" value="Homeodomain-like"/>
    <property type="match status" value="2"/>
</dbReference>
<reference evidence="5 6" key="2">
    <citation type="submission" date="2024-07" db="EMBL/GenBank/DDBJ databases">
        <authorList>
            <person name="Akdeniz Z."/>
        </authorList>
    </citation>
    <scope>NUCLEOTIDE SEQUENCE [LARGE SCALE GENOMIC DNA]</scope>
</reference>
<protein>
    <submittedName>
        <fullName evidence="4">Myb-like DNA-binding domain-containing protein</fullName>
    </submittedName>
    <submittedName>
        <fullName evidence="5">Myb-like_DNA-binding domain-containing protein</fullName>
    </submittedName>
</protein>